<organism evidence="2 3">
    <name type="scientific">Elysia marginata</name>
    <dbReference type="NCBI Taxonomy" id="1093978"/>
    <lineage>
        <taxon>Eukaryota</taxon>
        <taxon>Metazoa</taxon>
        <taxon>Spiralia</taxon>
        <taxon>Lophotrochozoa</taxon>
        <taxon>Mollusca</taxon>
        <taxon>Gastropoda</taxon>
        <taxon>Heterobranchia</taxon>
        <taxon>Euthyneura</taxon>
        <taxon>Panpulmonata</taxon>
        <taxon>Sacoglossa</taxon>
        <taxon>Placobranchoidea</taxon>
        <taxon>Plakobranchidae</taxon>
        <taxon>Elysia</taxon>
    </lineage>
</organism>
<keyword evidence="3" id="KW-1185">Reference proteome</keyword>
<comment type="caution">
    <text evidence="2">The sequence shown here is derived from an EMBL/GenBank/DDBJ whole genome shotgun (WGS) entry which is preliminary data.</text>
</comment>
<sequence length="153" mass="17208">MKRVNSIGIFLPRIFKAVLVGDGWNDSFGWVSLNTARKSGKPVMLVVSKPSCPRCRHLKAKLVTHAGVKKLSPYFAMVHALPEELPQDGNGDDAFHPDGRYVPRILFFDNNFNFMPEVRGPISSYQYFYGEPDNVEISMVNALIAARNRHIST</sequence>
<dbReference type="SUPFAM" id="SSF52833">
    <property type="entry name" value="Thioredoxin-like"/>
    <property type="match status" value="1"/>
</dbReference>
<evidence type="ECO:0000256" key="1">
    <source>
        <dbReference type="ARBA" id="ARBA00022729"/>
    </source>
</evidence>
<dbReference type="Proteomes" id="UP000762676">
    <property type="component" value="Unassembled WGS sequence"/>
</dbReference>
<evidence type="ECO:0000313" key="3">
    <source>
        <dbReference type="Proteomes" id="UP000762676"/>
    </source>
</evidence>
<dbReference type="AlphaFoldDB" id="A0AAV4ESX5"/>
<evidence type="ECO:0000313" key="2">
    <source>
        <dbReference type="EMBL" id="GFR64108.1"/>
    </source>
</evidence>
<gene>
    <name evidence="2" type="ORF">ElyMa_003623600</name>
</gene>
<reference evidence="2 3" key="1">
    <citation type="journal article" date="2021" name="Elife">
        <title>Chloroplast acquisition without the gene transfer in kleptoplastic sea slugs, Plakobranchus ocellatus.</title>
        <authorList>
            <person name="Maeda T."/>
            <person name="Takahashi S."/>
            <person name="Yoshida T."/>
            <person name="Shimamura S."/>
            <person name="Takaki Y."/>
            <person name="Nagai Y."/>
            <person name="Toyoda A."/>
            <person name="Suzuki Y."/>
            <person name="Arimoto A."/>
            <person name="Ishii H."/>
            <person name="Satoh N."/>
            <person name="Nishiyama T."/>
            <person name="Hasebe M."/>
            <person name="Maruyama T."/>
            <person name="Minagawa J."/>
            <person name="Obokata J."/>
            <person name="Shigenobu S."/>
        </authorList>
    </citation>
    <scope>NUCLEOTIDE SEQUENCE [LARGE SCALE GENOMIC DNA]</scope>
</reference>
<dbReference type="EMBL" id="BMAT01007428">
    <property type="protein sequence ID" value="GFR64108.1"/>
    <property type="molecule type" value="Genomic_DNA"/>
</dbReference>
<keyword evidence="1" id="KW-0732">Signal</keyword>
<dbReference type="PANTHER" id="PTHR15337">
    <property type="entry name" value="ANTERIOR GRADIENT PROTEIN-RELATED"/>
    <property type="match status" value="1"/>
</dbReference>
<dbReference type="Pfam" id="PF13899">
    <property type="entry name" value="Thioredoxin_7"/>
    <property type="match status" value="1"/>
</dbReference>
<proteinExistence type="predicted"/>
<accession>A0AAV4ESX5</accession>
<protein>
    <submittedName>
        <fullName evidence="2">Thioredoxin domain-containing protein 12</fullName>
    </submittedName>
</protein>
<dbReference type="GO" id="GO:0005783">
    <property type="term" value="C:endoplasmic reticulum"/>
    <property type="evidence" value="ECO:0007669"/>
    <property type="project" value="TreeGrafter"/>
</dbReference>
<dbReference type="InterPro" id="IPR051099">
    <property type="entry name" value="AGR/TXD"/>
</dbReference>
<name>A0AAV4ESX5_9GAST</name>
<dbReference type="PANTHER" id="PTHR15337:SF11">
    <property type="entry name" value="THIOREDOXIN DOMAIN-CONTAINING PROTEIN"/>
    <property type="match status" value="1"/>
</dbReference>
<dbReference type="InterPro" id="IPR036249">
    <property type="entry name" value="Thioredoxin-like_sf"/>
</dbReference>
<dbReference type="Gene3D" id="3.40.30.10">
    <property type="entry name" value="Glutaredoxin"/>
    <property type="match status" value="1"/>
</dbReference>